<dbReference type="Pfam" id="PF13797">
    <property type="entry name" value="Post_transc_reg"/>
    <property type="match status" value="1"/>
</dbReference>
<dbReference type="Proteomes" id="UP001597214">
    <property type="component" value="Unassembled WGS sequence"/>
</dbReference>
<protein>
    <submittedName>
        <fullName evidence="1">Post-transcriptional regulator</fullName>
    </submittedName>
</protein>
<accession>A0ABW4LLK7</accession>
<proteinExistence type="predicted"/>
<keyword evidence="2" id="KW-1185">Reference proteome</keyword>
<sequence>MNWDELKIHVEPAIVSKLEEFKILGYDKVNEEDIWNCLRKKKWKKDEEPKPLREVVNDILSLSISDYMSFITVEAYKGPSFFSS</sequence>
<evidence type="ECO:0000313" key="1">
    <source>
        <dbReference type="EMBL" id="MFD1736067.1"/>
    </source>
</evidence>
<gene>
    <name evidence="1" type="ORF">ACFSCX_05765</name>
</gene>
<comment type="caution">
    <text evidence="1">The sequence shown here is derived from an EMBL/GenBank/DDBJ whole genome shotgun (WGS) entry which is preliminary data.</text>
</comment>
<organism evidence="1 2">
    <name type="scientific">Bacillus salitolerans</name>
    <dbReference type="NCBI Taxonomy" id="1437434"/>
    <lineage>
        <taxon>Bacteria</taxon>
        <taxon>Bacillati</taxon>
        <taxon>Bacillota</taxon>
        <taxon>Bacilli</taxon>
        <taxon>Bacillales</taxon>
        <taxon>Bacillaceae</taxon>
        <taxon>Bacillus</taxon>
    </lineage>
</organism>
<name>A0ABW4LLK7_9BACI</name>
<dbReference type="EMBL" id="JBHUEM010000004">
    <property type="protein sequence ID" value="MFD1736067.1"/>
    <property type="molecule type" value="Genomic_DNA"/>
</dbReference>
<dbReference type="InterPro" id="IPR025716">
    <property type="entry name" value="Post-transcriptional_regulator"/>
</dbReference>
<reference evidence="2" key="1">
    <citation type="journal article" date="2019" name="Int. J. Syst. Evol. Microbiol.">
        <title>The Global Catalogue of Microorganisms (GCM) 10K type strain sequencing project: providing services to taxonomists for standard genome sequencing and annotation.</title>
        <authorList>
            <consortium name="The Broad Institute Genomics Platform"/>
            <consortium name="The Broad Institute Genome Sequencing Center for Infectious Disease"/>
            <person name="Wu L."/>
            <person name="Ma J."/>
        </authorList>
    </citation>
    <scope>NUCLEOTIDE SEQUENCE [LARGE SCALE GENOMIC DNA]</scope>
    <source>
        <strain evidence="2">CCUG 49339</strain>
    </source>
</reference>
<evidence type="ECO:0000313" key="2">
    <source>
        <dbReference type="Proteomes" id="UP001597214"/>
    </source>
</evidence>
<dbReference type="RefSeq" id="WP_377927204.1">
    <property type="nucleotide sequence ID" value="NZ_JBHUEM010000004.1"/>
</dbReference>